<sequence>MIKATVAILLSTYNGEKYLKSQIESIRQQSYRDWRLYIRDDGSVDGTQSIIRDFVTKDNRIFWINASKQINLGVKQSFFELLSYKQANYYMFCDQDDVWLPTKISVTIQQMNLDNSIPQLTFTDLRLVDQNLSTINSQVLKSIDIDTWLTKDNLVFDNIVTGCTVMINDALKKEALPVDSAKIVMHDWWFAIIASQIGQIHFVDEPTILYRQHGDNQVGINANFFNKIKKLKNIISFKEQVKLQIMQSKLAFNMLNIRPSVQIQQFFNVASSSNLLNKFLKQEKYRFKKHTIPGTLALNFVLLFFKVDKG</sequence>
<dbReference type="CDD" id="cd04196">
    <property type="entry name" value="GT_2_like_d"/>
    <property type="match status" value="1"/>
</dbReference>
<dbReference type="Proteomes" id="UP001597188">
    <property type="component" value="Unassembled WGS sequence"/>
</dbReference>
<evidence type="ECO:0000259" key="1">
    <source>
        <dbReference type="Pfam" id="PF00535"/>
    </source>
</evidence>
<comment type="caution">
    <text evidence="2">The sequence shown here is derived from an EMBL/GenBank/DDBJ whole genome shotgun (WGS) entry which is preliminary data.</text>
</comment>
<dbReference type="Gene3D" id="3.90.550.10">
    <property type="entry name" value="Spore Coat Polysaccharide Biosynthesis Protein SpsA, Chain A"/>
    <property type="match status" value="1"/>
</dbReference>
<feature type="domain" description="Glycosyltransferase 2-like" evidence="1">
    <location>
        <begin position="8"/>
        <end position="114"/>
    </location>
</feature>
<dbReference type="InterPro" id="IPR001173">
    <property type="entry name" value="Glyco_trans_2-like"/>
</dbReference>
<keyword evidence="3" id="KW-1185">Reference proteome</keyword>
<proteinExistence type="predicted"/>
<evidence type="ECO:0000313" key="2">
    <source>
        <dbReference type="EMBL" id="MFD1421200.1"/>
    </source>
</evidence>
<dbReference type="Pfam" id="PF00535">
    <property type="entry name" value="Glycos_transf_2"/>
    <property type="match status" value="1"/>
</dbReference>
<organism evidence="2 3">
    <name type="scientific">Lactiplantibacillus songbeiensis</name>
    <dbReference type="NCBI Taxonomy" id="2559920"/>
    <lineage>
        <taxon>Bacteria</taxon>
        <taxon>Bacillati</taxon>
        <taxon>Bacillota</taxon>
        <taxon>Bacilli</taxon>
        <taxon>Lactobacillales</taxon>
        <taxon>Lactobacillaceae</taxon>
        <taxon>Lactiplantibacillus</taxon>
    </lineage>
</organism>
<evidence type="ECO:0000313" key="3">
    <source>
        <dbReference type="Proteomes" id="UP001597188"/>
    </source>
</evidence>
<protein>
    <submittedName>
        <fullName evidence="2">Glycosyltransferase family 2 protein</fullName>
    </submittedName>
</protein>
<dbReference type="RefSeq" id="WP_171001648.1">
    <property type="nucleotide sequence ID" value="NZ_BJDL01000042.1"/>
</dbReference>
<dbReference type="PANTHER" id="PTHR22916">
    <property type="entry name" value="GLYCOSYLTRANSFERASE"/>
    <property type="match status" value="1"/>
</dbReference>
<gene>
    <name evidence="2" type="ORF">ACFQ5L_09645</name>
</gene>
<dbReference type="PANTHER" id="PTHR22916:SF3">
    <property type="entry name" value="UDP-GLCNAC:BETAGAL BETA-1,3-N-ACETYLGLUCOSAMINYLTRANSFERASE-LIKE PROTEIN 1"/>
    <property type="match status" value="1"/>
</dbReference>
<dbReference type="SUPFAM" id="SSF53448">
    <property type="entry name" value="Nucleotide-diphospho-sugar transferases"/>
    <property type="match status" value="1"/>
</dbReference>
<dbReference type="EMBL" id="JBHTOJ010000031">
    <property type="protein sequence ID" value="MFD1421200.1"/>
    <property type="molecule type" value="Genomic_DNA"/>
</dbReference>
<accession>A0ABW4C4G9</accession>
<reference evidence="3" key="1">
    <citation type="journal article" date="2019" name="Int. J. Syst. Evol. Microbiol.">
        <title>The Global Catalogue of Microorganisms (GCM) 10K type strain sequencing project: providing services to taxonomists for standard genome sequencing and annotation.</title>
        <authorList>
            <consortium name="The Broad Institute Genomics Platform"/>
            <consortium name="The Broad Institute Genome Sequencing Center for Infectious Disease"/>
            <person name="Wu L."/>
            <person name="Ma J."/>
        </authorList>
    </citation>
    <scope>NUCLEOTIDE SEQUENCE [LARGE SCALE GENOMIC DNA]</scope>
    <source>
        <strain evidence="3">CCM 8931</strain>
    </source>
</reference>
<dbReference type="InterPro" id="IPR029044">
    <property type="entry name" value="Nucleotide-diphossugar_trans"/>
</dbReference>
<name>A0ABW4C4G9_9LACO</name>